<comment type="caution">
    <text evidence="3">The sequence shown here is derived from an EMBL/GenBank/DDBJ whole genome shotgun (WGS) entry which is preliminary data.</text>
</comment>
<dbReference type="GO" id="GO:0000978">
    <property type="term" value="F:RNA polymerase II cis-regulatory region sequence-specific DNA binding"/>
    <property type="evidence" value="ECO:0007669"/>
    <property type="project" value="TreeGrafter"/>
</dbReference>
<reference evidence="3" key="1">
    <citation type="journal article" date="2021" name="Genome Biol. Evol.">
        <title>A High-Quality Reference Genome for a Parasitic Bivalve with Doubly Uniparental Inheritance (Bivalvia: Unionida).</title>
        <authorList>
            <person name="Smith C.H."/>
        </authorList>
    </citation>
    <scope>NUCLEOTIDE SEQUENCE</scope>
    <source>
        <strain evidence="3">CHS0354</strain>
    </source>
</reference>
<dbReference type="InterPro" id="IPR037059">
    <property type="entry name" value="RHD_DNA_bind_dom_sf"/>
</dbReference>
<dbReference type="InterPro" id="IPR008967">
    <property type="entry name" value="p53-like_TF_DNA-bd_sf"/>
</dbReference>
<dbReference type="GO" id="GO:0005634">
    <property type="term" value="C:nucleus"/>
    <property type="evidence" value="ECO:0007669"/>
    <property type="project" value="TreeGrafter"/>
</dbReference>
<sequence length="969" mass="108484">MAEKRKEMLVGECDLPSLELGKLIDLADPNQVNKFMNLKGLSIPRGCQLFMSPSEATLPSDRFTRSAGGLLRGLNKGTKDKHKNGNEDKQTVSKMQTDYAILPSTKSTTVSSADVDMAMSVSFSNASTGTESSFLSPELFCQTKREPDINTIPWVDHDKGQSGITFADGNEIVIEDDLEVIGDESNMFGEGLQQQSDEKGSEPKVEVKTEGYHRFRYISEMGNRGNKRTFENHDGKEFVSIHVTGYSGSMKVLMFCVDIEGKPHPFYLEGEHCVDGLFSDNYTVNQDLIIRIKQINIICPTHKKYKESLKKLRDALEKHATCHKWQDDGRDFQLKTVDKSKVRLRVEVRYENDQQSIVKWSDPIQDRKQGIDFKIHTVRDPSAPVSGSLEGNSVLIVTTNETNFPKNVDVVLFDNSGWEIKADLATVEIIKKCVVIFKAPPYTKDQDIKGSVTVSLALHDRDTGKRTPPVNFIYYADSDIYGVQSKKRKLDSLQDLSYQNSSEIRTAGQANNRLLQVVKKKLGNKRRNTDATTSSAEMGENANIDTGDTIKGTLQDEAEVPNMSSLGFSQVQEAQELVPDEIAALLLQMEQFDRKTEAHNSEQDLAPVTKQPSTLSKGKVSVTSLMNGMLRVSYKGNVVGDVSQERWCQMLQKKRQEKYSKATVSTSLTTETQRVYPQQCLHESTPITSNSQNQNPVIGNQQSMEILAAMLEKQEQIQQLVREFMSKNHQQQSGDIKHESYDVGLRTGQQFSVMPQHHIPITLEQTEDYVFDNSGNAFLYSVVASDDGKYYLQPSSADAQQIVVDYQSSPEDGSQHYIIQDPSASTNMSLTFNQAATPTHQMIEGQPIIVQHIQQHPTDEYSPTDIAQFKQTVPWIQDDPSSSSVLTWQHVQASNSDMHSASPVCFQSTNQMPVTNSFQDHTYSDLPSSDLECDNKVQPGAKRIIINEDLTDNDLEYDTVPVPAVEVEV</sequence>
<keyword evidence="4" id="KW-1185">Reference proteome</keyword>
<dbReference type="Pfam" id="PF16179">
    <property type="entry name" value="RHD_dimer"/>
    <property type="match status" value="1"/>
</dbReference>
<dbReference type="AlphaFoldDB" id="A0AAE0STK4"/>
<protein>
    <recommendedName>
        <fullName evidence="2">RHD domain-containing protein</fullName>
    </recommendedName>
</protein>
<dbReference type="EMBL" id="JAEAOA010001763">
    <property type="protein sequence ID" value="KAK3597834.1"/>
    <property type="molecule type" value="Genomic_DNA"/>
</dbReference>
<dbReference type="Gene3D" id="2.60.40.340">
    <property type="entry name" value="Rel homology domain (RHD), DNA-binding domain"/>
    <property type="match status" value="1"/>
</dbReference>
<reference evidence="3" key="3">
    <citation type="submission" date="2023-05" db="EMBL/GenBank/DDBJ databases">
        <authorList>
            <person name="Smith C.H."/>
        </authorList>
    </citation>
    <scope>NUCLEOTIDE SEQUENCE</scope>
    <source>
        <strain evidence="3">CHS0354</strain>
        <tissue evidence="3">Mantle</tissue>
    </source>
</reference>
<evidence type="ECO:0000313" key="3">
    <source>
        <dbReference type="EMBL" id="KAK3597834.1"/>
    </source>
</evidence>
<dbReference type="PANTHER" id="PTHR24169:SF25">
    <property type="entry name" value="DORSAL-RELATED IMMUNITY FACTOR DIF-RELATED"/>
    <property type="match status" value="1"/>
</dbReference>
<evidence type="ECO:0000313" key="4">
    <source>
        <dbReference type="Proteomes" id="UP001195483"/>
    </source>
</evidence>
<accession>A0AAE0STK4</accession>
<gene>
    <name evidence="3" type="ORF">CHS0354_029402</name>
</gene>
<organism evidence="3 4">
    <name type="scientific">Potamilus streckersoni</name>
    <dbReference type="NCBI Taxonomy" id="2493646"/>
    <lineage>
        <taxon>Eukaryota</taxon>
        <taxon>Metazoa</taxon>
        <taxon>Spiralia</taxon>
        <taxon>Lophotrochozoa</taxon>
        <taxon>Mollusca</taxon>
        <taxon>Bivalvia</taxon>
        <taxon>Autobranchia</taxon>
        <taxon>Heteroconchia</taxon>
        <taxon>Palaeoheterodonta</taxon>
        <taxon>Unionida</taxon>
        <taxon>Unionoidea</taxon>
        <taxon>Unionidae</taxon>
        <taxon>Ambleminae</taxon>
        <taxon>Lampsilini</taxon>
        <taxon>Potamilus</taxon>
    </lineage>
</organism>
<dbReference type="Proteomes" id="UP001195483">
    <property type="component" value="Unassembled WGS sequence"/>
</dbReference>
<dbReference type="GO" id="GO:0045944">
    <property type="term" value="P:positive regulation of transcription by RNA polymerase II"/>
    <property type="evidence" value="ECO:0007669"/>
    <property type="project" value="TreeGrafter"/>
</dbReference>
<reference evidence="3" key="2">
    <citation type="journal article" date="2021" name="Genome Biol. Evol.">
        <title>Developing a high-quality reference genome for a parasitic bivalve with doubly uniparental inheritance (Bivalvia: Unionida).</title>
        <authorList>
            <person name="Smith C.H."/>
        </authorList>
    </citation>
    <scope>NUCLEOTIDE SEQUENCE</scope>
    <source>
        <strain evidence="3">CHS0354</strain>
        <tissue evidence="3">Mantle</tissue>
    </source>
</reference>
<feature type="domain" description="RHD" evidence="2">
    <location>
        <begin position="194"/>
        <end position="364"/>
    </location>
</feature>
<dbReference type="SUPFAM" id="SSF81296">
    <property type="entry name" value="E set domains"/>
    <property type="match status" value="1"/>
</dbReference>
<dbReference type="PROSITE" id="PS50254">
    <property type="entry name" value="REL_2"/>
    <property type="match status" value="1"/>
</dbReference>
<dbReference type="InterPro" id="IPR032397">
    <property type="entry name" value="RHD_dimer"/>
</dbReference>
<feature type="region of interest" description="Disordered" evidence="1">
    <location>
        <begin position="69"/>
        <end position="96"/>
    </location>
</feature>
<dbReference type="Gene3D" id="2.60.40.10">
    <property type="entry name" value="Immunoglobulins"/>
    <property type="match status" value="1"/>
</dbReference>
<dbReference type="GO" id="GO:0038061">
    <property type="term" value="P:non-canonical NF-kappaB signal transduction"/>
    <property type="evidence" value="ECO:0007669"/>
    <property type="project" value="TreeGrafter"/>
</dbReference>
<dbReference type="SUPFAM" id="SSF49417">
    <property type="entry name" value="p53-like transcription factors"/>
    <property type="match status" value="1"/>
</dbReference>
<dbReference type="GO" id="GO:0045087">
    <property type="term" value="P:innate immune response"/>
    <property type="evidence" value="ECO:0007669"/>
    <property type="project" value="TreeGrafter"/>
</dbReference>
<feature type="region of interest" description="Disordered" evidence="1">
    <location>
        <begin position="524"/>
        <end position="547"/>
    </location>
</feature>
<dbReference type="GO" id="GO:0033554">
    <property type="term" value="P:cellular response to stress"/>
    <property type="evidence" value="ECO:0007669"/>
    <property type="project" value="TreeGrafter"/>
</dbReference>
<dbReference type="InterPro" id="IPR011539">
    <property type="entry name" value="RHD_DNA_bind_dom"/>
</dbReference>
<dbReference type="PANTHER" id="PTHR24169">
    <property type="entry name" value="NUCLEAR FACTOR NF-KAPPA-B PROTEIN"/>
    <property type="match status" value="1"/>
</dbReference>
<dbReference type="GO" id="GO:0007249">
    <property type="term" value="P:canonical NF-kappaB signal transduction"/>
    <property type="evidence" value="ECO:0007669"/>
    <property type="project" value="TreeGrafter"/>
</dbReference>
<dbReference type="InterPro" id="IPR013783">
    <property type="entry name" value="Ig-like_fold"/>
</dbReference>
<name>A0AAE0STK4_9BIVA</name>
<dbReference type="InterPro" id="IPR000451">
    <property type="entry name" value="NFkB/Dor"/>
</dbReference>
<dbReference type="GO" id="GO:0005737">
    <property type="term" value="C:cytoplasm"/>
    <property type="evidence" value="ECO:0007669"/>
    <property type="project" value="InterPro"/>
</dbReference>
<evidence type="ECO:0000256" key="1">
    <source>
        <dbReference type="SAM" id="MobiDB-lite"/>
    </source>
</evidence>
<proteinExistence type="predicted"/>
<dbReference type="InterPro" id="IPR014756">
    <property type="entry name" value="Ig_E-set"/>
</dbReference>
<evidence type="ECO:0000259" key="2">
    <source>
        <dbReference type="PROSITE" id="PS50254"/>
    </source>
</evidence>
<dbReference type="Pfam" id="PF00554">
    <property type="entry name" value="RHD_DNA_bind"/>
    <property type="match status" value="1"/>
</dbReference>
<dbReference type="GO" id="GO:0034097">
    <property type="term" value="P:response to cytokine"/>
    <property type="evidence" value="ECO:0007669"/>
    <property type="project" value="TreeGrafter"/>
</dbReference>
<dbReference type="GO" id="GO:0000981">
    <property type="term" value="F:DNA-binding transcription factor activity, RNA polymerase II-specific"/>
    <property type="evidence" value="ECO:0007669"/>
    <property type="project" value="TreeGrafter"/>
</dbReference>